<dbReference type="SUPFAM" id="SSF53474">
    <property type="entry name" value="alpha/beta-Hydrolases"/>
    <property type="match status" value="1"/>
</dbReference>
<evidence type="ECO:0000256" key="4">
    <source>
        <dbReference type="ARBA" id="ARBA00032829"/>
    </source>
</evidence>
<comment type="caution">
    <text evidence="6">The sequence shown here is derived from an EMBL/GenBank/DDBJ whole genome shotgun (WGS) entry which is preliminary data.</text>
</comment>
<dbReference type="InterPro" id="IPR029058">
    <property type="entry name" value="AB_hydrolase_fold"/>
</dbReference>
<dbReference type="AlphaFoldDB" id="A0A9W4P9T2"/>
<dbReference type="OrthoDB" id="416344at2759"/>
<dbReference type="Gene3D" id="3.40.50.1820">
    <property type="entry name" value="alpha/beta hydrolase"/>
    <property type="match status" value="1"/>
</dbReference>
<dbReference type="GO" id="GO:0006508">
    <property type="term" value="P:proteolysis"/>
    <property type="evidence" value="ECO:0007669"/>
    <property type="project" value="InterPro"/>
</dbReference>
<dbReference type="InterPro" id="IPR001375">
    <property type="entry name" value="Peptidase_S9_cat"/>
</dbReference>
<dbReference type="Pfam" id="PF00326">
    <property type="entry name" value="Peptidase_S9"/>
    <property type="match status" value="1"/>
</dbReference>
<name>A0A9W4P9T2_9EURO</name>
<accession>A0A9W4P9T2</accession>
<keyword evidence="7" id="KW-1185">Reference proteome</keyword>
<dbReference type="GO" id="GO:0017000">
    <property type="term" value="P:antibiotic biosynthetic process"/>
    <property type="evidence" value="ECO:0007669"/>
    <property type="project" value="UniProtKB-ARBA"/>
</dbReference>
<reference evidence="6" key="1">
    <citation type="submission" date="2021-07" db="EMBL/GenBank/DDBJ databases">
        <authorList>
            <person name="Branca A.L. A."/>
        </authorList>
    </citation>
    <scope>NUCLEOTIDE SEQUENCE</scope>
</reference>
<evidence type="ECO:0000313" key="6">
    <source>
        <dbReference type="EMBL" id="CAG8909887.1"/>
    </source>
</evidence>
<keyword evidence="2" id="KW-0732">Signal</keyword>
<dbReference type="PANTHER" id="PTHR42776">
    <property type="entry name" value="SERINE PEPTIDASE S9 FAMILY MEMBER"/>
    <property type="match status" value="1"/>
</dbReference>
<keyword evidence="3" id="KW-0378">Hydrolase</keyword>
<feature type="domain" description="Peptidase S9 prolyl oligopeptidase catalytic" evidence="5">
    <location>
        <begin position="372"/>
        <end position="450"/>
    </location>
</feature>
<protein>
    <recommendedName>
        <fullName evidence="4">Dipeptidyl-peptidase V</fullName>
    </recommendedName>
</protein>
<evidence type="ECO:0000256" key="3">
    <source>
        <dbReference type="ARBA" id="ARBA00022801"/>
    </source>
</evidence>
<dbReference type="Proteomes" id="UP001154252">
    <property type="component" value="Unassembled WGS sequence"/>
</dbReference>
<gene>
    <name evidence="6" type="ORF">PEGY_LOCUS10685</name>
</gene>
<dbReference type="GO" id="GO:0072330">
    <property type="term" value="P:monocarboxylic acid biosynthetic process"/>
    <property type="evidence" value="ECO:0007669"/>
    <property type="project" value="UniProtKB-ARBA"/>
</dbReference>
<sequence length="463" mass="52231">MTMAIRNRRTTPEALLEAPICSHPIPDASGNLAVYTQQTYSFRSHSMFAQICVQDINSPRSWAITDDPHANYPRWMGQSEQLVRPSQAPEGRYTMTRITNLMEYFQLGDIELNGSLDEDSLDFFKDTYFIAFIARDAESDQSTHMASSCYLCPFFGWTRYPPTDENYHAWRYRGLGGAMCSPAVNSGIISPPCARGKMDTPLTKIELYWEQWNLSPSAVSFASNGSLLIQVDREGRQVLYHLDLNTWPNEPTPTNLKLFDSLIPLGSVMDVTPLPGKSKQVLVSCDSFHSSRQVIIQDLPAQGPRSSPLPPFSRENFGLSKSQVDQIWFPGDEQRQIHAWVVKPSYFNPKQKYPLLYVIHNGPQHCWRERWDMRCHLAFFAEHGYIVVAPNPTGSTGYGHEFTDAIRGSWAGKPYSDLEKGLDYICESLKYVDTERAVALGLGYGGYMVTGCKVTTWAAGSEL</sequence>
<dbReference type="EMBL" id="CAJVRC010000904">
    <property type="protein sequence ID" value="CAG8909887.1"/>
    <property type="molecule type" value="Genomic_DNA"/>
</dbReference>
<evidence type="ECO:0000313" key="7">
    <source>
        <dbReference type="Proteomes" id="UP001154252"/>
    </source>
</evidence>
<evidence type="ECO:0000256" key="2">
    <source>
        <dbReference type="ARBA" id="ARBA00022729"/>
    </source>
</evidence>
<dbReference type="GO" id="GO:0004252">
    <property type="term" value="F:serine-type endopeptidase activity"/>
    <property type="evidence" value="ECO:0007669"/>
    <property type="project" value="TreeGrafter"/>
</dbReference>
<dbReference type="SUPFAM" id="SSF82171">
    <property type="entry name" value="DPP6 N-terminal domain-like"/>
    <property type="match status" value="1"/>
</dbReference>
<evidence type="ECO:0000256" key="1">
    <source>
        <dbReference type="ARBA" id="ARBA00010040"/>
    </source>
</evidence>
<proteinExistence type="inferred from homology"/>
<evidence type="ECO:0000259" key="5">
    <source>
        <dbReference type="Pfam" id="PF00326"/>
    </source>
</evidence>
<organism evidence="6 7">
    <name type="scientific">Penicillium egyptiacum</name>
    <dbReference type="NCBI Taxonomy" id="1303716"/>
    <lineage>
        <taxon>Eukaryota</taxon>
        <taxon>Fungi</taxon>
        <taxon>Dikarya</taxon>
        <taxon>Ascomycota</taxon>
        <taxon>Pezizomycotina</taxon>
        <taxon>Eurotiomycetes</taxon>
        <taxon>Eurotiomycetidae</taxon>
        <taxon>Eurotiales</taxon>
        <taxon>Aspergillaceae</taxon>
        <taxon>Penicillium</taxon>
    </lineage>
</organism>
<comment type="similarity">
    <text evidence="1">Belongs to the peptidase S9C family.</text>
</comment>
<dbReference type="PANTHER" id="PTHR42776:SF13">
    <property type="entry name" value="DIPEPTIDYL-PEPTIDASE 5"/>
    <property type="match status" value="1"/>
</dbReference>